<dbReference type="InterPro" id="IPR012925">
    <property type="entry name" value="TipAS_dom"/>
</dbReference>
<dbReference type="AlphaFoldDB" id="A0A927EZZ2"/>
<dbReference type="PROSITE" id="PS00552">
    <property type="entry name" value="HTH_MERR_1"/>
    <property type="match status" value="1"/>
</dbReference>
<feature type="domain" description="HTH merR-type" evidence="5">
    <location>
        <begin position="1"/>
        <end position="71"/>
    </location>
</feature>
<dbReference type="Gene3D" id="1.10.1660.10">
    <property type="match status" value="1"/>
</dbReference>
<dbReference type="PANTHER" id="PTHR30204:SF90">
    <property type="entry name" value="HTH-TYPE TRANSCRIPTIONAL ACTIVATOR MTA"/>
    <property type="match status" value="1"/>
</dbReference>
<dbReference type="CDD" id="cd01106">
    <property type="entry name" value="HTH_TipAL-Mta"/>
    <property type="match status" value="1"/>
</dbReference>
<dbReference type="Pfam" id="PF07739">
    <property type="entry name" value="TipAS"/>
    <property type="match status" value="1"/>
</dbReference>
<dbReference type="SUPFAM" id="SSF89082">
    <property type="entry name" value="Antibiotic binding domain of TipA-like multidrug resistance regulators"/>
    <property type="match status" value="1"/>
</dbReference>
<dbReference type="Pfam" id="PF13411">
    <property type="entry name" value="MerR_1"/>
    <property type="match status" value="1"/>
</dbReference>
<keyword evidence="4" id="KW-0804">Transcription</keyword>
<dbReference type="SMART" id="SM00422">
    <property type="entry name" value="HTH_MERR"/>
    <property type="match status" value="1"/>
</dbReference>
<evidence type="ECO:0000256" key="2">
    <source>
        <dbReference type="ARBA" id="ARBA00023125"/>
    </source>
</evidence>
<dbReference type="PRINTS" id="PR00040">
    <property type="entry name" value="HTHMERR"/>
</dbReference>
<dbReference type="InterPro" id="IPR036244">
    <property type="entry name" value="TipA-like_antibiotic-bd"/>
</dbReference>
<dbReference type="PANTHER" id="PTHR30204">
    <property type="entry name" value="REDOX-CYCLING DRUG-SENSING TRANSCRIPTIONAL ACTIVATOR SOXR"/>
    <property type="match status" value="1"/>
</dbReference>
<sequence length="261" mass="29192">MSHTVGQVAGFAGVTVRTLHHYDEIGLLVPGARTRAGHRRYSDADLDRLQQILFYRELGFPLEEVAVLLDDPLADPSAHLRRQHALLTGRIERLRRMADAVQHAMEARTMGINLTPEEKFEVFGDFDPDQYAEEAERRWGGTDAWAQAQRRAASATKDDWKTFMAEFDAIHGRIAAHLDAGTPPDAPEVLDLAEEHRRFLCRTSYDCTYEIHTGLGEMYVADPRFTAYYEAIRPGMAAYVRDAVVANAARHGHTPPGAPAP</sequence>
<dbReference type="Gene3D" id="1.10.490.50">
    <property type="entry name" value="Antibiotic binding domain of TipA-like multidrug resistance regulators"/>
    <property type="match status" value="1"/>
</dbReference>
<dbReference type="PROSITE" id="PS50937">
    <property type="entry name" value="HTH_MERR_2"/>
    <property type="match status" value="1"/>
</dbReference>
<proteinExistence type="predicted"/>
<dbReference type="InterPro" id="IPR000551">
    <property type="entry name" value="MerR-type_HTH_dom"/>
</dbReference>
<accession>A0A927EZZ2</accession>
<dbReference type="SUPFAM" id="SSF46955">
    <property type="entry name" value="Putative DNA-binding domain"/>
    <property type="match status" value="1"/>
</dbReference>
<dbReference type="EMBL" id="JACXYU010000004">
    <property type="protein sequence ID" value="MBD3932157.1"/>
    <property type="molecule type" value="Genomic_DNA"/>
</dbReference>
<keyword evidence="1" id="KW-0805">Transcription regulation</keyword>
<keyword evidence="2" id="KW-0238">DNA-binding</keyword>
<dbReference type="Proteomes" id="UP000632289">
    <property type="component" value="Unassembled WGS sequence"/>
</dbReference>
<evidence type="ECO:0000256" key="3">
    <source>
        <dbReference type="ARBA" id="ARBA00023159"/>
    </source>
</evidence>
<evidence type="ECO:0000313" key="7">
    <source>
        <dbReference type="Proteomes" id="UP000632289"/>
    </source>
</evidence>
<evidence type="ECO:0000256" key="4">
    <source>
        <dbReference type="ARBA" id="ARBA00023163"/>
    </source>
</evidence>
<evidence type="ECO:0000259" key="5">
    <source>
        <dbReference type="PROSITE" id="PS50937"/>
    </source>
</evidence>
<comment type="caution">
    <text evidence="6">The sequence shown here is derived from an EMBL/GenBank/DDBJ whole genome shotgun (WGS) entry which is preliminary data.</text>
</comment>
<name>A0A927EZZ2_9ACTN</name>
<dbReference type="InterPro" id="IPR009061">
    <property type="entry name" value="DNA-bd_dom_put_sf"/>
</dbReference>
<evidence type="ECO:0000313" key="6">
    <source>
        <dbReference type="EMBL" id="MBD3932157.1"/>
    </source>
</evidence>
<dbReference type="GO" id="GO:0003700">
    <property type="term" value="F:DNA-binding transcription factor activity"/>
    <property type="evidence" value="ECO:0007669"/>
    <property type="project" value="InterPro"/>
</dbReference>
<dbReference type="InterPro" id="IPR047057">
    <property type="entry name" value="MerR_fam"/>
</dbReference>
<evidence type="ECO:0000256" key="1">
    <source>
        <dbReference type="ARBA" id="ARBA00023015"/>
    </source>
</evidence>
<protein>
    <submittedName>
        <fullName evidence="6">MerR family transcriptional regulator</fullName>
    </submittedName>
</protein>
<dbReference type="GO" id="GO:0003677">
    <property type="term" value="F:DNA binding"/>
    <property type="evidence" value="ECO:0007669"/>
    <property type="project" value="UniProtKB-KW"/>
</dbReference>
<organism evidence="6 7">
    <name type="scientific">Streptomyces chumphonensis</name>
    <dbReference type="NCBI Taxonomy" id="1214925"/>
    <lineage>
        <taxon>Bacteria</taxon>
        <taxon>Bacillati</taxon>
        <taxon>Actinomycetota</taxon>
        <taxon>Actinomycetes</taxon>
        <taxon>Kitasatosporales</taxon>
        <taxon>Streptomycetaceae</taxon>
        <taxon>Streptomyces</taxon>
    </lineage>
</organism>
<keyword evidence="7" id="KW-1185">Reference proteome</keyword>
<keyword evidence="3" id="KW-0010">Activator</keyword>
<gene>
    <name evidence="6" type="ORF">IF129_11415</name>
</gene>
<dbReference type="RefSeq" id="WP_191209445.1">
    <property type="nucleotide sequence ID" value="NZ_BAABKL010000050.1"/>
</dbReference>
<reference evidence="6" key="1">
    <citation type="submission" date="2020-09" db="EMBL/GenBank/DDBJ databases">
        <title>Secondary metabolite and genome analysis of marine Streptomyces chumphonensis KK1-2T.</title>
        <authorList>
            <person name="Phongsopitanun W."/>
            <person name="Kanchanasin P."/>
            <person name="Pittayakhajonwut P."/>
            <person name="Suwanborirux K."/>
            <person name="Tanasupawat S."/>
        </authorList>
    </citation>
    <scope>NUCLEOTIDE SEQUENCE</scope>
    <source>
        <strain evidence="6">KK1-2</strain>
    </source>
</reference>